<dbReference type="GO" id="GO:0006465">
    <property type="term" value="P:signal peptide processing"/>
    <property type="evidence" value="ECO:0007669"/>
    <property type="project" value="TreeGrafter"/>
</dbReference>
<dbReference type="EMBL" id="BMIO01000006">
    <property type="protein sequence ID" value="GGD46061.1"/>
    <property type="molecule type" value="Genomic_DNA"/>
</dbReference>
<comment type="caution">
    <text evidence="13">The sequence shown here is derived from an EMBL/GenBank/DDBJ whole genome shotgun (WGS) entry which is preliminary data.</text>
</comment>
<comment type="similarity">
    <text evidence="2 8">Belongs to the peptidase A24 family.</text>
</comment>
<comment type="function">
    <text evidence="9">Plays an essential role in type IV pili and type II pseudopili formation by proteolytically removing the leader sequence from substrate proteins and subsequently monomethylating the alpha-amino group of the newly exposed N-terminal phenylalanine.</text>
</comment>
<evidence type="ECO:0000313" key="14">
    <source>
        <dbReference type="Proteomes" id="UP000598997"/>
    </source>
</evidence>
<keyword evidence="9" id="KW-0808">Transferase</keyword>
<protein>
    <recommendedName>
        <fullName evidence="9">Prepilin leader peptidase/N-methyltransferase</fullName>
        <ecNumber evidence="9">2.1.1.-</ecNumber>
        <ecNumber evidence="9">3.4.23.43</ecNumber>
    </recommendedName>
</protein>
<keyword evidence="9" id="KW-0378">Hydrolase</keyword>
<dbReference type="GO" id="GO:0032259">
    <property type="term" value="P:methylation"/>
    <property type="evidence" value="ECO:0007669"/>
    <property type="project" value="UniProtKB-KW"/>
</dbReference>
<name>A0A916YJ09_9SPHN</name>
<organism evidence="13 14">
    <name type="scientific">Croceicoccus pelagius</name>
    <dbReference type="NCBI Taxonomy" id="1703341"/>
    <lineage>
        <taxon>Bacteria</taxon>
        <taxon>Pseudomonadati</taxon>
        <taxon>Pseudomonadota</taxon>
        <taxon>Alphaproteobacteria</taxon>
        <taxon>Sphingomonadales</taxon>
        <taxon>Erythrobacteraceae</taxon>
        <taxon>Croceicoccus</taxon>
    </lineage>
</organism>
<keyword evidence="9" id="KW-0489">Methyltransferase</keyword>
<evidence type="ECO:0000256" key="5">
    <source>
        <dbReference type="ARBA" id="ARBA00022692"/>
    </source>
</evidence>
<feature type="transmembrane region" description="Helical" evidence="10">
    <location>
        <begin position="123"/>
        <end position="141"/>
    </location>
</feature>
<dbReference type="InterPro" id="IPR014032">
    <property type="entry name" value="Peptidase_A24A_bac"/>
</dbReference>
<evidence type="ECO:0000256" key="1">
    <source>
        <dbReference type="ARBA" id="ARBA00004429"/>
    </source>
</evidence>
<dbReference type="Pfam" id="PF06750">
    <property type="entry name" value="A24_N_bact"/>
    <property type="match status" value="1"/>
</dbReference>
<dbReference type="EC" id="3.4.23.43" evidence="9"/>
<feature type="domain" description="Prepilin type IV endopeptidase peptidase" evidence="11">
    <location>
        <begin position="105"/>
        <end position="214"/>
    </location>
</feature>
<dbReference type="AlphaFoldDB" id="A0A916YJ09"/>
<sequence>MDWPWVLCGAGLGLLVGSFIGAVAMRLPRDEGIVTGRSKCDGCGRVLAVRDLLPVISYLFARGRCRACGATIDTQHLLAELGGALIGGAAVALGADWLDALTTAIFGWQLLLLALLDGRHFWLPTRLVALLAVSSVLVTISADEWQEVALNQIAGGALGFALLAASALGYRWLRGREGLGKADPWLLGAIGLWLGMFGVIATLLLAALAGIAAAIVLRLAGEDVDSQSALPLGLFLALAGIAVRMVGLPL</sequence>
<dbReference type="PANTHER" id="PTHR30487">
    <property type="entry name" value="TYPE 4 PREPILIN-LIKE PROTEINS LEADER PEPTIDE-PROCESSING ENZYME"/>
    <property type="match status" value="1"/>
</dbReference>
<evidence type="ECO:0000256" key="4">
    <source>
        <dbReference type="ARBA" id="ARBA00022519"/>
    </source>
</evidence>
<dbReference type="InterPro" id="IPR010627">
    <property type="entry name" value="Prepilin_pept_A24_N"/>
</dbReference>
<evidence type="ECO:0000259" key="11">
    <source>
        <dbReference type="Pfam" id="PF01478"/>
    </source>
</evidence>
<dbReference type="InterPro" id="IPR000045">
    <property type="entry name" value="Prepilin_IV_endopep_pep"/>
</dbReference>
<dbReference type="GO" id="GO:0005886">
    <property type="term" value="C:plasma membrane"/>
    <property type="evidence" value="ECO:0007669"/>
    <property type="project" value="UniProtKB-SubCell"/>
</dbReference>
<evidence type="ECO:0000256" key="7">
    <source>
        <dbReference type="ARBA" id="ARBA00023136"/>
    </source>
</evidence>
<evidence type="ECO:0000256" key="6">
    <source>
        <dbReference type="ARBA" id="ARBA00022989"/>
    </source>
</evidence>
<reference evidence="13 14" key="1">
    <citation type="journal article" date="2014" name="Int. J. Syst. Evol. Microbiol.">
        <title>Complete genome sequence of Corynebacterium casei LMG S-19264T (=DSM 44701T), isolated from a smear-ripened cheese.</title>
        <authorList>
            <consortium name="US DOE Joint Genome Institute (JGI-PGF)"/>
            <person name="Walter F."/>
            <person name="Albersmeier A."/>
            <person name="Kalinowski J."/>
            <person name="Ruckert C."/>
        </authorList>
    </citation>
    <scope>NUCLEOTIDE SEQUENCE [LARGE SCALE GENOMIC DNA]</scope>
    <source>
        <strain evidence="13 14">CGMCC 1.15358</strain>
    </source>
</reference>
<evidence type="ECO:0000256" key="2">
    <source>
        <dbReference type="ARBA" id="ARBA00005801"/>
    </source>
</evidence>
<feature type="transmembrane region" description="Helical" evidence="10">
    <location>
        <begin position="153"/>
        <end position="173"/>
    </location>
</feature>
<keyword evidence="7 10" id="KW-0472">Membrane</keyword>
<comment type="subcellular location">
    <subcellularLocation>
        <location evidence="1">Cell inner membrane</location>
        <topology evidence="1">Multi-pass membrane protein</topology>
    </subcellularLocation>
    <subcellularLocation>
        <location evidence="9">Cell membrane</location>
        <topology evidence="9">Multi-pass membrane protein</topology>
    </subcellularLocation>
</comment>
<dbReference type="Pfam" id="PF01478">
    <property type="entry name" value="Peptidase_A24"/>
    <property type="match status" value="1"/>
</dbReference>
<evidence type="ECO:0000259" key="12">
    <source>
        <dbReference type="Pfam" id="PF06750"/>
    </source>
</evidence>
<keyword evidence="9" id="KW-0645">Protease</keyword>
<evidence type="ECO:0000256" key="8">
    <source>
        <dbReference type="RuleBase" id="RU003793"/>
    </source>
</evidence>
<dbReference type="RefSeq" id="WP_066762032.1">
    <property type="nucleotide sequence ID" value="NZ_BMIO01000006.1"/>
</dbReference>
<evidence type="ECO:0000256" key="10">
    <source>
        <dbReference type="SAM" id="Phobius"/>
    </source>
</evidence>
<evidence type="ECO:0000256" key="9">
    <source>
        <dbReference type="RuleBase" id="RU003794"/>
    </source>
</evidence>
<feature type="transmembrane region" description="Helical" evidence="10">
    <location>
        <begin position="229"/>
        <end position="247"/>
    </location>
</feature>
<evidence type="ECO:0000313" key="13">
    <source>
        <dbReference type="EMBL" id="GGD46061.1"/>
    </source>
</evidence>
<dbReference type="PRINTS" id="PR00864">
    <property type="entry name" value="PREPILNPTASE"/>
</dbReference>
<feature type="domain" description="Prepilin peptidase A24 N-terminal" evidence="12">
    <location>
        <begin position="12"/>
        <end position="89"/>
    </location>
</feature>
<keyword evidence="6 10" id="KW-1133">Transmembrane helix</keyword>
<dbReference type="Proteomes" id="UP000598997">
    <property type="component" value="Unassembled WGS sequence"/>
</dbReference>
<feature type="transmembrane region" description="Helical" evidence="10">
    <location>
        <begin position="185"/>
        <end position="217"/>
    </location>
</feature>
<dbReference type="GO" id="GO:0008168">
    <property type="term" value="F:methyltransferase activity"/>
    <property type="evidence" value="ECO:0007669"/>
    <property type="project" value="UniProtKB-KW"/>
</dbReference>
<evidence type="ECO:0000256" key="3">
    <source>
        <dbReference type="ARBA" id="ARBA00022475"/>
    </source>
</evidence>
<dbReference type="PANTHER" id="PTHR30487:SF0">
    <property type="entry name" value="PREPILIN LEADER PEPTIDASE_N-METHYLTRANSFERASE-RELATED"/>
    <property type="match status" value="1"/>
</dbReference>
<dbReference type="Gene3D" id="1.20.120.1220">
    <property type="match status" value="1"/>
</dbReference>
<comment type="catalytic activity">
    <reaction evidence="9">
        <text>Typically cleaves a -Gly-|-Phe- bond to release an N-terminal, basic peptide of 5-8 residues from type IV prepilin, and then N-methylates the new N-terminal amino group, the methyl donor being S-adenosyl-L-methionine.</text>
        <dbReference type="EC" id="3.4.23.43"/>
    </reaction>
</comment>
<keyword evidence="9" id="KW-0511">Multifunctional enzyme</keyword>
<dbReference type="EC" id="2.1.1.-" evidence="9"/>
<keyword evidence="14" id="KW-1185">Reference proteome</keyword>
<dbReference type="InterPro" id="IPR050882">
    <property type="entry name" value="Prepilin_peptidase/N-MTase"/>
</dbReference>
<keyword evidence="4" id="KW-0997">Cell inner membrane</keyword>
<keyword evidence="3" id="KW-1003">Cell membrane</keyword>
<accession>A0A916YJ09</accession>
<proteinExistence type="inferred from homology"/>
<keyword evidence="5 9" id="KW-0812">Transmembrane</keyword>
<dbReference type="GO" id="GO:0004190">
    <property type="term" value="F:aspartic-type endopeptidase activity"/>
    <property type="evidence" value="ECO:0007669"/>
    <property type="project" value="UniProtKB-EC"/>
</dbReference>
<gene>
    <name evidence="13" type="ORF">GCM10010989_20330</name>
</gene>